<organism evidence="1 2">
    <name type="scientific">Camelina sativa</name>
    <name type="common">False flax</name>
    <name type="synonym">Myagrum sativum</name>
    <dbReference type="NCBI Taxonomy" id="90675"/>
    <lineage>
        <taxon>Eukaryota</taxon>
        <taxon>Viridiplantae</taxon>
        <taxon>Streptophyta</taxon>
        <taxon>Embryophyta</taxon>
        <taxon>Tracheophyta</taxon>
        <taxon>Spermatophyta</taxon>
        <taxon>Magnoliopsida</taxon>
        <taxon>eudicotyledons</taxon>
        <taxon>Gunneridae</taxon>
        <taxon>Pentapetalae</taxon>
        <taxon>rosids</taxon>
        <taxon>malvids</taxon>
        <taxon>Brassicales</taxon>
        <taxon>Brassicaceae</taxon>
        <taxon>Camelineae</taxon>
        <taxon>Camelina</taxon>
    </lineage>
</organism>
<gene>
    <name evidence="2" type="primary">LOC104730089</name>
</gene>
<dbReference type="RefSeq" id="XP_010447479.1">
    <property type="nucleotide sequence ID" value="XM_010449177.2"/>
</dbReference>
<reference evidence="1" key="1">
    <citation type="journal article" date="2014" name="Nat. Commun.">
        <title>The emerging biofuel crop Camelina sativa retains a highly undifferentiated hexaploid genome structure.</title>
        <authorList>
            <person name="Kagale S."/>
            <person name="Koh C."/>
            <person name="Nixon J."/>
            <person name="Bollina V."/>
            <person name="Clarke W.E."/>
            <person name="Tuteja R."/>
            <person name="Spillane C."/>
            <person name="Robinson S.J."/>
            <person name="Links M.G."/>
            <person name="Clarke C."/>
            <person name="Higgins E.E."/>
            <person name="Huebert T."/>
            <person name="Sharpe A.G."/>
            <person name="Parkin I.A."/>
        </authorList>
    </citation>
    <scope>NUCLEOTIDE SEQUENCE [LARGE SCALE GENOMIC DNA]</scope>
    <source>
        <strain evidence="1">cv. DH55</strain>
    </source>
</reference>
<evidence type="ECO:0000313" key="2">
    <source>
        <dbReference type="RefSeq" id="XP_010447479.1"/>
    </source>
</evidence>
<dbReference type="Proteomes" id="UP000694864">
    <property type="component" value="Chromosome 12"/>
</dbReference>
<evidence type="ECO:0000313" key="1">
    <source>
        <dbReference type="Proteomes" id="UP000694864"/>
    </source>
</evidence>
<dbReference type="PANTHER" id="PTHR36787">
    <property type="entry name" value="TRANSMEMBRANE PROTEIN"/>
    <property type="match status" value="1"/>
</dbReference>
<proteinExistence type="predicted"/>
<reference evidence="2" key="2">
    <citation type="submission" date="2025-08" db="UniProtKB">
        <authorList>
            <consortium name="RefSeq"/>
        </authorList>
    </citation>
    <scope>IDENTIFICATION</scope>
    <source>
        <tissue evidence="2">Leaf</tissue>
    </source>
</reference>
<sequence length="164" mass="18643">MNRGAGIYAVLVHQFGGHIAGLPSNYLIPLTYNVTITRHRTLRFCRIKKQRKRVMVRGEGFGLRFPANSPRTRTRCTSFILLQAWLDIVSKKDMLRIVVLFDSLPTELDFERTRGRQIAQETSGKVQYGGGRQPAVLRTFSQRLCIFSPSPLESRKLMQTAACS</sequence>
<keyword evidence="1" id="KW-1185">Reference proteome</keyword>
<protein>
    <submittedName>
        <fullName evidence="2">Uncharacterized protein LOC104730089 isoform X1</fullName>
    </submittedName>
</protein>
<dbReference type="GeneID" id="104730089"/>
<name>A0ABM0UWS0_CAMSA</name>
<accession>A0ABM0UWS0</accession>